<organism evidence="1 2">
    <name type="scientific">Aphis glycines</name>
    <name type="common">Soybean aphid</name>
    <dbReference type="NCBI Taxonomy" id="307491"/>
    <lineage>
        <taxon>Eukaryota</taxon>
        <taxon>Metazoa</taxon>
        <taxon>Ecdysozoa</taxon>
        <taxon>Arthropoda</taxon>
        <taxon>Hexapoda</taxon>
        <taxon>Insecta</taxon>
        <taxon>Pterygota</taxon>
        <taxon>Neoptera</taxon>
        <taxon>Paraneoptera</taxon>
        <taxon>Hemiptera</taxon>
        <taxon>Sternorrhyncha</taxon>
        <taxon>Aphidomorpha</taxon>
        <taxon>Aphidoidea</taxon>
        <taxon>Aphididae</taxon>
        <taxon>Aphidini</taxon>
        <taxon>Aphis</taxon>
        <taxon>Aphis</taxon>
    </lineage>
</organism>
<dbReference type="EMBL" id="VYZN01000013">
    <property type="protein sequence ID" value="KAE9541049.1"/>
    <property type="molecule type" value="Genomic_DNA"/>
</dbReference>
<comment type="caution">
    <text evidence="1">The sequence shown here is derived from an EMBL/GenBank/DDBJ whole genome shotgun (WGS) entry which is preliminary data.</text>
</comment>
<keyword evidence="2" id="KW-1185">Reference proteome</keyword>
<name>A0A6G0TXM8_APHGL</name>
<accession>A0A6G0TXM8</accession>
<reference evidence="1 2" key="1">
    <citation type="submission" date="2019-08" db="EMBL/GenBank/DDBJ databases">
        <title>The genome of the soybean aphid Biotype 1, its phylome, world population structure and adaptation to the North American continent.</title>
        <authorList>
            <person name="Giordano R."/>
            <person name="Donthu R.K."/>
            <person name="Hernandez A.G."/>
            <person name="Wright C.L."/>
            <person name="Zimin A.V."/>
        </authorList>
    </citation>
    <scope>NUCLEOTIDE SEQUENCE [LARGE SCALE GENOMIC DNA]</scope>
    <source>
        <tissue evidence="1">Whole aphids</tissue>
    </source>
</reference>
<dbReference type="Proteomes" id="UP000475862">
    <property type="component" value="Unassembled WGS sequence"/>
</dbReference>
<sequence length="257" mass="29819">MTTLDGSKDREDWRALVKTAKHLNALVKIVMICIDLPMNQNHKLKTNIVSKLLLISKSANHSDHCVWCPSSYKQETNRLKLDLNYLFTKCFFMVEHMTDNFFINSPGTNRFHFSVKGNKHHGITDRFLCFCYTVYKKPCTKMPSFGYFMRNIMRIGSTNTIEKSQSAKLRTNKFEGVRNGFRSIDKRKLHSLNLKKFTKTILQLTTNNFKEVQINSAIGTCILLLAYNNNNSFLLICVSFNQWIRNTDIQSPINDII</sequence>
<gene>
    <name evidence="1" type="ORF">AGLY_004294</name>
</gene>
<evidence type="ECO:0000313" key="1">
    <source>
        <dbReference type="EMBL" id="KAE9541049.1"/>
    </source>
</evidence>
<feature type="non-terminal residue" evidence="1">
    <location>
        <position position="257"/>
    </location>
</feature>
<dbReference type="AlphaFoldDB" id="A0A6G0TXM8"/>
<evidence type="ECO:0000313" key="2">
    <source>
        <dbReference type="Proteomes" id="UP000475862"/>
    </source>
</evidence>
<proteinExistence type="predicted"/>
<protein>
    <submittedName>
        <fullName evidence="1">Uncharacterized protein</fullName>
    </submittedName>
</protein>